<dbReference type="GO" id="GO:0008270">
    <property type="term" value="F:zinc ion binding"/>
    <property type="evidence" value="ECO:0007669"/>
    <property type="project" value="UniProtKB-KW"/>
</dbReference>
<evidence type="ECO:0000256" key="5">
    <source>
        <dbReference type="SAM" id="Coils"/>
    </source>
</evidence>
<dbReference type="Gene3D" id="3.30.50.10">
    <property type="entry name" value="Erythroid Transcription Factor GATA-1, subunit A"/>
    <property type="match status" value="1"/>
</dbReference>
<keyword evidence="1" id="KW-0479">Metal-binding</keyword>
<dbReference type="SMART" id="SM00401">
    <property type="entry name" value="ZnF_GATA"/>
    <property type="match status" value="1"/>
</dbReference>
<feature type="region of interest" description="Disordered" evidence="6">
    <location>
        <begin position="80"/>
        <end position="117"/>
    </location>
</feature>
<proteinExistence type="predicted"/>
<evidence type="ECO:0000256" key="2">
    <source>
        <dbReference type="ARBA" id="ARBA00022771"/>
    </source>
</evidence>
<keyword evidence="5" id="KW-0175">Coiled coil</keyword>
<dbReference type="GO" id="GO:0006355">
    <property type="term" value="P:regulation of DNA-templated transcription"/>
    <property type="evidence" value="ECO:0007669"/>
    <property type="project" value="InterPro"/>
</dbReference>
<feature type="coiled-coil region" evidence="5">
    <location>
        <begin position="230"/>
        <end position="263"/>
    </location>
</feature>
<dbReference type="InterPro" id="IPR013088">
    <property type="entry name" value="Znf_NHR/GATA"/>
</dbReference>
<gene>
    <name evidence="8" type="ORF">LANO_0H02960G</name>
</gene>
<sequence>MSVAVSHPSMLLAENSVAECLSASDGQRQNKGLPLNGAADFQYLGERQLKPPHDLSTGHQVEHRKAPSLANILTVASPADNGRVHLARSPSPDRDRTVSRQSSCSQEAQLSSGHSNANVVNLAEKSRAEHAMDFRVPKYQAAGSQYPRLPVSSRKHSLDSLMTAVQAVETAAADKYESPIDSKDHEYQAKLGNIIQLKNEMSNNLNHWPLTKQGTPVSACQNCLLDSLPLTAMEGLLQRSERLAEEARELLQLKQEREKEIRIFRPVTNGPANYTYLPRRMPLLPPPHEMLTQQDEYQKTTDLSYNRVSTSVSGPGHVQYRRTSYNSYLMPRSGPGGFPTSAGGESYYGRTVRTMPSIPKERRPQNSHDKGLVHSSFKIQKPDKPNMPNIPVNKGSTPGMLPGDKTKNSFGTMECVHCARKDTPEWRRGPYGNRTVCNACGLFYGKLVRRFGLQKANLTMHYRRNSLPEDRRVPSQFSVPASFIKKLQYDSSLNQDFSAL</sequence>
<feature type="domain" description="GATA-type" evidence="7">
    <location>
        <begin position="409"/>
        <end position="444"/>
    </location>
</feature>
<keyword evidence="9" id="KW-1185">Reference proteome</keyword>
<evidence type="ECO:0000259" key="7">
    <source>
        <dbReference type="PROSITE" id="PS50114"/>
    </source>
</evidence>
<feature type="compositionally biased region" description="Polar residues" evidence="6">
    <location>
        <begin position="99"/>
        <end position="117"/>
    </location>
</feature>
<evidence type="ECO:0000256" key="6">
    <source>
        <dbReference type="SAM" id="MobiDB-lite"/>
    </source>
</evidence>
<dbReference type="Proteomes" id="UP000189911">
    <property type="component" value="Chromosome H"/>
</dbReference>
<evidence type="ECO:0000256" key="4">
    <source>
        <dbReference type="PROSITE-ProRule" id="PRU00094"/>
    </source>
</evidence>
<name>A0A1G4KL76_9SACH</name>
<keyword evidence="2 4" id="KW-0863">Zinc-finger</keyword>
<dbReference type="InterPro" id="IPR051140">
    <property type="entry name" value="GATA_TF"/>
</dbReference>
<dbReference type="Pfam" id="PF00320">
    <property type="entry name" value="GATA"/>
    <property type="match status" value="1"/>
</dbReference>
<dbReference type="PANTHER" id="PTHR45658:SF18">
    <property type="entry name" value="PROTEIN GAT2"/>
    <property type="match status" value="1"/>
</dbReference>
<dbReference type="PANTHER" id="PTHR45658">
    <property type="entry name" value="GATA TRANSCRIPTION FACTOR"/>
    <property type="match status" value="1"/>
</dbReference>
<dbReference type="PROSITE" id="PS00344">
    <property type="entry name" value="GATA_ZN_FINGER_1"/>
    <property type="match status" value="1"/>
</dbReference>
<evidence type="ECO:0000313" key="9">
    <source>
        <dbReference type="Proteomes" id="UP000189911"/>
    </source>
</evidence>
<dbReference type="SUPFAM" id="SSF57716">
    <property type="entry name" value="Glucocorticoid receptor-like (DNA-binding domain)"/>
    <property type="match status" value="1"/>
</dbReference>
<evidence type="ECO:0000256" key="1">
    <source>
        <dbReference type="ARBA" id="ARBA00022723"/>
    </source>
</evidence>
<keyword evidence="3" id="KW-0862">Zinc</keyword>
<dbReference type="PROSITE" id="PS50114">
    <property type="entry name" value="GATA_ZN_FINGER_2"/>
    <property type="match status" value="1"/>
</dbReference>
<dbReference type="AlphaFoldDB" id="A0A1G4KL76"/>
<dbReference type="EMBL" id="LT598447">
    <property type="protein sequence ID" value="SCV05232.1"/>
    <property type="molecule type" value="Genomic_DNA"/>
</dbReference>
<accession>A0A1G4KL76</accession>
<organism evidence="8 9">
    <name type="scientific">Lachancea nothofagi CBS 11611</name>
    <dbReference type="NCBI Taxonomy" id="1266666"/>
    <lineage>
        <taxon>Eukaryota</taxon>
        <taxon>Fungi</taxon>
        <taxon>Dikarya</taxon>
        <taxon>Ascomycota</taxon>
        <taxon>Saccharomycotina</taxon>
        <taxon>Saccharomycetes</taxon>
        <taxon>Saccharomycetales</taxon>
        <taxon>Saccharomycetaceae</taxon>
        <taxon>Lachancea</taxon>
    </lineage>
</organism>
<reference evidence="9" key="1">
    <citation type="submission" date="2016-03" db="EMBL/GenBank/DDBJ databases">
        <authorList>
            <person name="Devillers Hugo."/>
        </authorList>
    </citation>
    <scope>NUCLEOTIDE SEQUENCE [LARGE SCALE GENOMIC DNA]</scope>
</reference>
<protein>
    <submittedName>
        <fullName evidence="8">LANO_0H02960g1_1</fullName>
    </submittedName>
</protein>
<evidence type="ECO:0000313" key="8">
    <source>
        <dbReference type="EMBL" id="SCV05232.1"/>
    </source>
</evidence>
<evidence type="ECO:0000256" key="3">
    <source>
        <dbReference type="ARBA" id="ARBA00022833"/>
    </source>
</evidence>
<dbReference type="GO" id="GO:0043565">
    <property type="term" value="F:sequence-specific DNA binding"/>
    <property type="evidence" value="ECO:0007669"/>
    <property type="project" value="InterPro"/>
</dbReference>
<dbReference type="InterPro" id="IPR000679">
    <property type="entry name" value="Znf_GATA"/>
</dbReference>
<dbReference type="OrthoDB" id="2162994at2759"/>
<dbReference type="CDD" id="cd00202">
    <property type="entry name" value="ZnF_GATA"/>
    <property type="match status" value="1"/>
</dbReference>